<dbReference type="InterPro" id="IPR045325">
    <property type="entry name" value="TMEM70/TMEM186/TMEM223"/>
</dbReference>
<dbReference type="PANTHER" id="PTHR13281:SF0">
    <property type="entry name" value="TRANSMEMBRANE PROTEIN 70, MITOCHONDRIAL"/>
    <property type="match status" value="1"/>
</dbReference>
<dbReference type="EMBL" id="QBLH01002116">
    <property type="protein sequence ID" value="TGZ49504.1"/>
    <property type="molecule type" value="Genomic_DNA"/>
</dbReference>
<protein>
    <recommendedName>
        <fullName evidence="5">Transmembrane protein 70-like protein, mitochondrial</fullName>
    </recommendedName>
</protein>
<evidence type="ECO:0000256" key="1">
    <source>
        <dbReference type="ARBA" id="ARBA00005280"/>
    </source>
</evidence>
<keyword evidence="4" id="KW-1185">Reference proteome</keyword>
<keyword evidence="2" id="KW-1133">Transmembrane helix</keyword>
<dbReference type="STRING" id="300112.A0A4V3SAM7"/>
<comment type="similarity">
    <text evidence="1">Belongs to the TMEM70 family.</text>
</comment>
<name>A0A4V3SAM7_9HYME</name>
<keyword evidence="2" id="KW-0812">Transmembrane</keyword>
<reference evidence="3 4" key="1">
    <citation type="journal article" date="2019" name="Philos. Trans. R. Soc. Lond., B, Biol. Sci.">
        <title>Ant behaviour and brain gene expression of defending hosts depend on the ecological success of the intruding social parasite.</title>
        <authorList>
            <person name="Kaur R."/>
            <person name="Stoldt M."/>
            <person name="Jongepier E."/>
            <person name="Feldmeyer B."/>
            <person name="Menzel F."/>
            <person name="Bornberg-Bauer E."/>
            <person name="Foitzik S."/>
        </authorList>
    </citation>
    <scope>NUCLEOTIDE SEQUENCE [LARGE SCALE GENOMIC DNA]</scope>
    <source>
        <tissue evidence="3">Whole body</tissue>
    </source>
</reference>
<gene>
    <name evidence="3" type="ORF">DBV15_06310</name>
</gene>
<evidence type="ECO:0008006" key="5">
    <source>
        <dbReference type="Google" id="ProtNLM"/>
    </source>
</evidence>
<dbReference type="AlphaFoldDB" id="A0A4V3SAM7"/>
<dbReference type="PANTHER" id="PTHR13281">
    <property type="entry name" value="TRANSMEMBRANE PROTEIN 70, MITOCHONDRIAL"/>
    <property type="match status" value="1"/>
</dbReference>
<feature type="transmembrane region" description="Helical" evidence="2">
    <location>
        <begin position="106"/>
        <end position="128"/>
    </location>
</feature>
<organism evidence="3 4">
    <name type="scientific">Temnothorax longispinosus</name>
    <dbReference type="NCBI Taxonomy" id="300112"/>
    <lineage>
        <taxon>Eukaryota</taxon>
        <taxon>Metazoa</taxon>
        <taxon>Ecdysozoa</taxon>
        <taxon>Arthropoda</taxon>
        <taxon>Hexapoda</taxon>
        <taxon>Insecta</taxon>
        <taxon>Pterygota</taxon>
        <taxon>Neoptera</taxon>
        <taxon>Endopterygota</taxon>
        <taxon>Hymenoptera</taxon>
        <taxon>Apocrita</taxon>
        <taxon>Aculeata</taxon>
        <taxon>Formicoidea</taxon>
        <taxon>Formicidae</taxon>
        <taxon>Myrmicinae</taxon>
        <taxon>Temnothorax</taxon>
    </lineage>
</organism>
<evidence type="ECO:0000313" key="4">
    <source>
        <dbReference type="Proteomes" id="UP000310200"/>
    </source>
</evidence>
<evidence type="ECO:0000313" key="3">
    <source>
        <dbReference type="EMBL" id="TGZ49504.1"/>
    </source>
</evidence>
<feature type="transmembrane region" description="Helical" evidence="2">
    <location>
        <begin position="75"/>
        <end position="94"/>
    </location>
</feature>
<dbReference type="InterPro" id="IPR009724">
    <property type="entry name" value="TMEM70"/>
</dbReference>
<keyword evidence="2" id="KW-0472">Membrane</keyword>
<proteinExistence type="inferred from homology"/>
<comment type="caution">
    <text evidence="3">The sequence shown here is derived from an EMBL/GenBank/DDBJ whole genome shotgun (WGS) entry which is preliminary data.</text>
</comment>
<dbReference type="Pfam" id="PF06979">
    <property type="entry name" value="TMEM70"/>
    <property type="match status" value="1"/>
</dbReference>
<sequence length="233" mass="27051">MTLMLRAYAFHQKRLFFKNFDNLKCCLTCITHNGYNFERCSAGRNVKFIHNVNSFSQDYKTVEIYYGPLTRQIKALKLFSLLTSCSSLMVQPFLYSKAVENDNIGVVLGIFACIGFFAITTPLLIHVITKKYVTHLYYDAKKDVYIANTYNLFARTKEITFTPKDVIVPEVTGMFTNCVIKNIPLFLEQKFFHDSSHYIRIMGYDKPVDFKLNNGLNRTVTVDVNYKEDENKK</sequence>
<evidence type="ECO:0000256" key="2">
    <source>
        <dbReference type="SAM" id="Phobius"/>
    </source>
</evidence>
<accession>A0A4V3SAM7</accession>
<dbReference type="GO" id="GO:0033615">
    <property type="term" value="P:mitochondrial proton-transporting ATP synthase complex assembly"/>
    <property type="evidence" value="ECO:0007669"/>
    <property type="project" value="TreeGrafter"/>
</dbReference>
<dbReference type="Proteomes" id="UP000310200">
    <property type="component" value="Unassembled WGS sequence"/>
</dbReference>
<dbReference type="GO" id="GO:0031966">
    <property type="term" value="C:mitochondrial membrane"/>
    <property type="evidence" value="ECO:0007669"/>
    <property type="project" value="TreeGrafter"/>
</dbReference>